<dbReference type="OrthoDB" id="1165050at2"/>
<dbReference type="SUPFAM" id="SSF81901">
    <property type="entry name" value="HCP-like"/>
    <property type="match status" value="1"/>
</dbReference>
<dbReference type="SMART" id="SM00671">
    <property type="entry name" value="SEL1"/>
    <property type="match status" value="1"/>
</dbReference>
<dbReference type="PANTHER" id="PTHR11102">
    <property type="entry name" value="SEL-1-LIKE PROTEIN"/>
    <property type="match status" value="1"/>
</dbReference>
<comment type="caution">
    <text evidence="2">The sequence shown here is derived from an EMBL/GenBank/DDBJ whole genome shotgun (WGS) entry which is preliminary data.</text>
</comment>
<gene>
    <name evidence="2" type="ORF">FOF46_06735</name>
</gene>
<dbReference type="Proteomes" id="UP000318833">
    <property type="component" value="Unassembled WGS sequence"/>
</dbReference>
<dbReference type="InterPro" id="IPR011990">
    <property type="entry name" value="TPR-like_helical_dom_sf"/>
</dbReference>
<dbReference type="AlphaFoldDB" id="A0A554VNN4"/>
<dbReference type="Gene3D" id="1.25.40.10">
    <property type="entry name" value="Tetratricopeptide repeat domain"/>
    <property type="match status" value="1"/>
</dbReference>
<feature type="chain" id="PRO_5021962130" evidence="1">
    <location>
        <begin position="23"/>
        <end position="479"/>
    </location>
</feature>
<dbReference type="InterPro" id="IPR050767">
    <property type="entry name" value="Sel1_AlgK"/>
</dbReference>
<organism evidence="2 3">
    <name type="scientific">Aquimarina algiphila</name>
    <dbReference type="NCBI Taxonomy" id="2047982"/>
    <lineage>
        <taxon>Bacteria</taxon>
        <taxon>Pseudomonadati</taxon>
        <taxon>Bacteroidota</taxon>
        <taxon>Flavobacteriia</taxon>
        <taxon>Flavobacteriales</taxon>
        <taxon>Flavobacteriaceae</taxon>
        <taxon>Aquimarina</taxon>
    </lineage>
</organism>
<keyword evidence="1" id="KW-0732">Signal</keyword>
<evidence type="ECO:0000313" key="3">
    <source>
        <dbReference type="Proteomes" id="UP000318833"/>
    </source>
</evidence>
<reference evidence="2 3" key="1">
    <citation type="submission" date="2019-07" db="EMBL/GenBank/DDBJ databases">
        <title>The draft genome sequence of Aquimarina algiphila M91.</title>
        <authorList>
            <person name="Meng X."/>
        </authorList>
    </citation>
    <scope>NUCLEOTIDE SEQUENCE [LARGE SCALE GENOMIC DNA]</scope>
    <source>
        <strain evidence="2 3">M91</strain>
    </source>
</reference>
<dbReference type="EMBL" id="VLNR01000010">
    <property type="protein sequence ID" value="TSE09991.1"/>
    <property type="molecule type" value="Genomic_DNA"/>
</dbReference>
<dbReference type="RefSeq" id="WP_143915911.1">
    <property type="nucleotide sequence ID" value="NZ_CANMIK010000011.1"/>
</dbReference>
<dbReference type="PANTHER" id="PTHR11102:SF160">
    <property type="entry name" value="ERAD-ASSOCIATED E3 UBIQUITIN-PROTEIN LIGASE COMPONENT HRD3"/>
    <property type="match status" value="1"/>
</dbReference>
<dbReference type="InterPro" id="IPR006597">
    <property type="entry name" value="Sel1-like"/>
</dbReference>
<dbReference type="Pfam" id="PF08238">
    <property type="entry name" value="Sel1"/>
    <property type="match status" value="2"/>
</dbReference>
<name>A0A554VNN4_9FLAO</name>
<proteinExistence type="predicted"/>
<keyword evidence="3" id="KW-1185">Reference proteome</keyword>
<evidence type="ECO:0000313" key="2">
    <source>
        <dbReference type="EMBL" id="TSE09991.1"/>
    </source>
</evidence>
<evidence type="ECO:0000256" key="1">
    <source>
        <dbReference type="SAM" id="SignalP"/>
    </source>
</evidence>
<accession>A0A554VNN4</accession>
<protein>
    <submittedName>
        <fullName evidence="2">Sel1 repeat family protein</fullName>
    </submittedName>
</protein>
<feature type="signal peptide" evidence="1">
    <location>
        <begin position="1"/>
        <end position="22"/>
    </location>
</feature>
<sequence length="479" mass="54376">MNKSLVWGLLCLALTFVQPMFAQHNCDENIKIAKIYLDHLDKVTEKLRTNIQQSVAHCASTGNPEAQYIDAIVSLQGNPSEHQKQIAFTKTKQLAENNDLQAQRNLAIMYKVGCGTEVNLAKSLEWFEKACDEGDSFTKYAIGYFQMKGIGRYPAAQDYSGAQDFFMSGTEPMAEHWFSVMQYFGYGITANQSQALSRLDANPTTESKTLANFLRTEYTSPPPISTDENFVVHNIGNHIYNNPYGTFYTPRTDIKPKYTGKIIEFDWKDEQVTRVLEEFELEVLDKGTDNPTYKMTIGNTTKTGALKFSSSGIGFEKPSFPISELYKSNPNRDSVHYKIDGINLIRYVETKNSPNYIKEVGKLYGSIEEYNNEPFPPLYVILEPVVDPTAEPQVLNYRLAPNPTTGTFKAYYTLTKPENSIIMEVWDHRGWIFDETGTLQQGAGDHEYTLNIPERADPGVMQVYLWVNGEQFVQQIVKQ</sequence>